<dbReference type="PANTHER" id="PTHR48043">
    <property type="entry name" value="EG:EG0003.4 PROTEIN-RELATED"/>
    <property type="match status" value="1"/>
</dbReference>
<comment type="catalytic activity">
    <reaction evidence="11">
        <text>glucuronate acceptor + UDP-alpha-D-glucuronate = acceptor beta-D-glucuronoside + UDP + H(+)</text>
        <dbReference type="Rhea" id="RHEA:21032"/>
        <dbReference type="ChEBI" id="CHEBI:15378"/>
        <dbReference type="ChEBI" id="CHEBI:58052"/>
        <dbReference type="ChEBI" id="CHEBI:58223"/>
        <dbReference type="ChEBI" id="CHEBI:132367"/>
        <dbReference type="ChEBI" id="CHEBI:132368"/>
        <dbReference type="EC" id="2.4.1.17"/>
    </reaction>
</comment>
<dbReference type="Pfam" id="PF00201">
    <property type="entry name" value="UDPGT"/>
    <property type="match status" value="1"/>
</dbReference>
<dbReference type="STRING" id="334426.A0A158PF63"/>
<evidence type="ECO:0000313" key="13">
    <source>
        <dbReference type="EMBL" id="VDM54503.1"/>
    </source>
</evidence>
<feature type="transmembrane region" description="Helical" evidence="12">
    <location>
        <begin position="512"/>
        <end position="532"/>
    </location>
</feature>
<dbReference type="OMA" id="AHNASCY"/>
<dbReference type="WBParaSite" id="ACOC_0000291701-mRNA-1">
    <property type="protein sequence ID" value="ACOC_0000291701-mRNA-1"/>
    <property type="gene ID" value="ACOC_0000291701"/>
</dbReference>
<keyword evidence="8 12" id="KW-1133">Transmembrane helix</keyword>
<keyword evidence="4" id="KW-0328">Glycosyltransferase</keyword>
<proteinExistence type="inferred from homology"/>
<evidence type="ECO:0000256" key="11">
    <source>
        <dbReference type="ARBA" id="ARBA00047475"/>
    </source>
</evidence>
<keyword evidence="7" id="KW-0732">Signal</keyword>
<reference evidence="13 14" key="2">
    <citation type="submission" date="2018-11" db="EMBL/GenBank/DDBJ databases">
        <authorList>
            <consortium name="Pathogen Informatics"/>
        </authorList>
    </citation>
    <scope>NUCLEOTIDE SEQUENCE [LARGE SCALE GENOMIC DNA]</scope>
    <source>
        <strain evidence="13 14">Costa Rica</strain>
    </source>
</reference>
<evidence type="ECO:0000256" key="5">
    <source>
        <dbReference type="ARBA" id="ARBA00022679"/>
    </source>
</evidence>
<keyword evidence="9 12" id="KW-0472">Membrane</keyword>
<dbReference type="FunFam" id="3.40.50.2000:FF:000118">
    <property type="entry name" value="UDP-glucuronosyltransferase"/>
    <property type="match status" value="1"/>
</dbReference>
<accession>A0A158PF63</accession>
<evidence type="ECO:0000256" key="6">
    <source>
        <dbReference type="ARBA" id="ARBA00022692"/>
    </source>
</evidence>
<evidence type="ECO:0000313" key="14">
    <source>
        <dbReference type="Proteomes" id="UP000267027"/>
    </source>
</evidence>
<dbReference type="GO" id="GO:0016020">
    <property type="term" value="C:membrane"/>
    <property type="evidence" value="ECO:0007669"/>
    <property type="project" value="UniProtKB-SubCell"/>
</dbReference>
<evidence type="ECO:0000313" key="15">
    <source>
        <dbReference type="WBParaSite" id="ACOC_0000291701-mRNA-1"/>
    </source>
</evidence>
<dbReference type="Gene3D" id="3.40.50.2000">
    <property type="entry name" value="Glycogen Phosphorylase B"/>
    <property type="match status" value="1"/>
</dbReference>
<dbReference type="Proteomes" id="UP000267027">
    <property type="component" value="Unassembled WGS sequence"/>
</dbReference>
<keyword evidence="5" id="KW-0808">Transferase</keyword>
<organism evidence="15">
    <name type="scientific">Angiostrongylus costaricensis</name>
    <name type="common">Nematode worm</name>
    <dbReference type="NCBI Taxonomy" id="334426"/>
    <lineage>
        <taxon>Eukaryota</taxon>
        <taxon>Metazoa</taxon>
        <taxon>Ecdysozoa</taxon>
        <taxon>Nematoda</taxon>
        <taxon>Chromadorea</taxon>
        <taxon>Rhabditida</taxon>
        <taxon>Rhabditina</taxon>
        <taxon>Rhabditomorpha</taxon>
        <taxon>Strongyloidea</taxon>
        <taxon>Metastrongylidae</taxon>
        <taxon>Angiostrongylus</taxon>
    </lineage>
</organism>
<evidence type="ECO:0000256" key="2">
    <source>
        <dbReference type="ARBA" id="ARBA00009995"/>
    </source>
</evidence>
<dbReference type="CDD" id="cd03784">
    <property type="entry name" value="GT1_Gtf-like"/>
    <property type="match status" value="1"/>
</dbReference>
<evidence type="ECO:0000256" key="7">
    <source>
        <dbReference type="ARBA" id="ARBA00022729"/>
    </source>
</evidence>
<dbReference type="InterPro" id="IPR050271">
    <property type="entry name" value="UDP-glycosyltransferase"/>
</dbReference>
<name>A0A158PF63_ANGCS</name>
<evidence type="ECO:0000256" key="1">
    <source>
        <dbReference type="ARBA" id="ARBA00004167"/>
    </source>
</evidence>
<protein>
    <recommendedName>
        <fullName evidence="3">glucuronosyltransferase</fullName>
        <ecNumber evidence="3">2.4.1.17</ecNumber>
    </recommendedName>
</protein>
<comment type="subcellular location">
    <subcellularLocation>
        <location evidence="1">Membrane</location>
        <topology evidence="1">Single-pass membrane protein</topology>
    </subcellularLocation>
</comment>
<dbReference type="PANTHER" id="PTHR48043:SF18">
    <property type="entry name" value="GLUCURONOSYLTRANSFERASE"/>
    <property type="match status" value="1"/>
</dbReference>
<dbReference type="SUPFAM" id="SSF53756">
    <property type="entry name" value="UDP-Glycosyltransferase/glycogen phosphorylase"/>
    <property type="match status" value="1"/>
</dbReference>
<evidence type="ECO:0000256" key="8">
    <source>
        <dbReference type="ARBA" id="ARBA00022989"/>
    </source>
</evidence>
<evidence type="ECO:0000256" key="4">
    <source>
        <dbReference type="ARBA" id="ARBA00022676"/>
    </source>
</evidence>
<keyword evidence="14" id="KW-1185">Reference proteome</keyword>
<keyword evidence="6 12" id="KW-0812">Transmembrane</keyword>
<dbReference type="InterPro" id="IPR002213">
    <property type="entry name" value="UDP_glucos_trans"/>
</dbReference>
<sequence>MRQFISILFLLPQCVSLNILLFLLGTNQFERNIFEFLAQQLALRHHNVITVKPILIPEEPRLVKPKLHLVKEKTLKNLLPHFGLFRNMYVDLVKAGDVIPWKNEYEDEAYDEVYWTAHNASCYKMLNSNLFDTLKKESLDVAIVYSGNPCQLAIAYVLAVPVIYFDLEGLSDETLVASNSPLNLDVPPSRCFLPSISFYNSLNRIRNGICYMREFLIQSDIPVLSKLISRKYKLLSSPIAAMFAEDSALKKRFKTFPSTSTLLRSSSFFFVNTDPLLEYPRSLPPRVIHVGGLHIEHPRPLFAPWNTSIESAEKGLIIVSLGTQANHAEMKEEQVKAIMGALSELSSYRIYWRIGHKVQLKGLNEDNVPSHINLTTYLPQNDLLAHKSCRLLVTNGGMASLMEAVAHGVPIVGIPLYGSNDYNLRKAANKGLGLIVTKKDLSENNLLSAMKMVLQESKYQMVAKEMSRAFRDRPSTPFDTALHYIGLVGRHHGSAFLGETSVHPLITLNFDFFLIVLILFYLISYHCVRLLYVASRERISLIIESPSDENTNCSAKKNN</sequence>
<comment type="similarity">
    <text evidence="2">Belongs to the UDP-glycosyltransferase family.</text>
</comment>
<evidence type="ECO:0000256" key="9">
    <source>
        <dbReference type="ARBA" id="ARBA00023136"/>
    </source>
</evidence>
<dbReference type="EC" id="2.4.1.17" evidence="3"/>
<evidence type="ECO:0000256" key="10">
    <source>
        <dbReference type="ARBA" id="ARBA00023180"/>
    </source>
</evidence>
<dbReference type="GO" id="GO:0015020">
    <property type="term" value="F:glucuronosyltransferase activity"/>
    <property type="evidence" value="ECO:0007669"/>
    <property type="project" value="UniProtKB-EC"/>
</dbReference>
<dbReference type="OrthoDB" id="5835829at2759"/>
<reference evidence="15" key="1">
    <citation type="submission" date="2016-04" db="UniProtKB">
        <authorList>
            <consortium name="WormBaseParasite"/>
        </authorList>
    </citation>
    <scope>IDENTIFICATION</scope>
</reference>
<keyword evidence="10" id="KW-0325">Glycoprotein</keyword>
<evidence type="ECO:0000256" key="12">
    <source>
        <dbReference type="SAM" id="Phobius"/>
    </source>
</evidence>
<evidence type="ECO:0000256" key="3">
    <source>
        <dbReference type="ARBA" id="ARBA00012544"/>
    </source>
</evidence>
<dbReference type="AlphaFoldDB" id="A0A158PF63"/>
<dbReference type="EMBL" id="UYYA01000699">
    <property type="protein sequence ID" value="VDM54503.1"/>
    <property type="molecule type" value="Genomic_DNA"/>
</dbReference>
<gene>
    <name evidence="13" type="ORF">ACOC_LOCUS2918</name>
</gene>